<dbReference type="GO" id="GO:0001181">
    <property type="term" value="F:RNA polymerase I general transcription initiation factor activity"/>
    <property type="evidence" value="ECO:0007669"/>
    <property type="project" value="InterPro"/>
</dbReference>
<dbReference type="OrthoDB" id="2159786at2759"/>
<feature type="region of interest" description="Disordered" evidence="1">
    <location>
        <begin position="221"/>
        <end position="252"/>
    </location>
</feature>
<evidence type="ECO:0008006" key="4">
    <source>
        <dbReference type="Google" id="ProtNLM"/>
    </source>
</evidence>
<reference evidence="2 3" key="1">
    <citation type="submission" date="2014-04" db="EMBL/GenBank/DDBJ databases">
        <authorList>
            <consortium name="DOE Joint Genome Institute"/>
            <person name="Kuo A."/>
            <person name="Ruytinx J."/>
            <person name="Rineau F."/>
            <person name="Colpaert J."/>
            <person name="Kohler A."/>
            <person name="Nagy L.G."/>
            <person name="Floudas D."/>
            <person name="Copeland A."/>
            <person name="Barry K.W."/>
            <person name="Cichocki N."/>
            <person name="Veneault-Fourrey C."/>
            <person name="LaButti K."/>
            <person name="Lindquist E.A."/>
            <person name="Lipzen A."/>
            <person name="Lundell T."/>
            <person name="Morin E."/>
            <person name="Murat C."/>
            <person name="Sun H."/>
            <person name="Tunlid A."/>
            <person name="Henrissat B."/>
            <person name="Grigoriev I.V."/>
            <person name="Hibbett D.S."/>
            <person name="Martin F."/>
            <person name="Nordberg H.P."/>
            <person name="Cantor M.N."/>
            <person name="Hua S.X."/>
        </authorList>
    </citation>
    <scope>NUCLEOTIDE SEQUENCE [LARGE SCALE GENOMIC DNA]</scope>
    <source>
        <strain evidence="2 3">UH-Slu-Lm8-n1</strain>
    </source>
</reference>
<dbReference type="InterPro" id="IPR053029">
    <property type="entry name" value="RNA_pol_I-specific_init_factor"/>
</dbReference>
<dbReference type="Pfam" id="PF04090">
    <property type="entry name" value="Rrn11"/>
    <property type="match status" value="1"/>
</dbReference>
<dbReference type="GO" id="GO:0017025">
    <property type="term" value="F:TBP-class protein binding"/>
    <property type="evidence" value="ECO:0007669"/>
    <property type="project" value="TreeGrafter"/>
</dbReference>
<evidence type="ECO:0000313" key="3">
    <source>
        <dbReference type="Proteomes" id="UP000054485"/>
    </source>
</evidence>
<organism evidence="2 3">
    <name type="scientific">Suillus luteus UH-Slu-Lm8-n1</name>
    <dbReference type="NCBI Taxonomy" id="930992"/>
    <lineage>
        <taxon>Eukaryota</taxon>
        <taxon>Fungi</taxon>
        <taxon>Dikarya</taxon>
        <taxon>Basidiomycota</taxon>
        <taxon>Agaricomycotina</taxon>
        <taxon>Agaricomycetes</taxon>
        <taxon>Agaricomycetidae</taxon>
        <taxon>Boletales</taxon>
        <taxon>Suillineae</taxon>
        <taxon>Suillaceae</taxon>
        <taxon>Suillus</taxon>
    </lineage>
</organism>
<dbReference type="GO" id="GO:0042790">
    <property type="term" value="P:nucleolar large rRNA transcription by RNA polymerase I"/>
    <property type="evidence" value="ECO:0007669"/>
    <property type="project" value="TreeGrafter"/>
</dbReference>
<dbReference type="Proteomes" id="UP000054485">
    <property type="component" value="Unassembled WGS sequence"/>
</dbReference>
<dbReference type="PANTHER" id="PTHR28244:SF1">
    <property type="entry name" value="RNA POLYMERASE I-SPECIFIC TRANSCRIPTION INITIATION FACTOR RRN11"/>
    <property type="match status" value="1"/>
</dbReference>
<evidence type="ECO:0000256" key="1">
    <source>
        <dbReference type="SAM" id="MobiDB-lite"/>
    </source>
</evidence>
<dbReference type="EMBL" id="KN835194">
    <property type="protein sequence ID" value="KIK44257.1"/>
    <property type="molecule type" value="Genomic_DNA"/>
</dbReference>
<dbReference type="FunCoup" id="A0A0D0BDC9">
    <property type="interactions" value="42"/>
</dbReference>
<dbReference type="STRING" id="930992.A0A0D0BDC9"/>
<dbReference type="AlphaFoldDB" id="A0A0D0BDC9"/>
<dbReference type="GO" id="GO:0001164">
    <property type="term" value="F:RNA polymerase I core promoter sequence-specific DNA binding"/>
    <property type="evidence" value="ECO:0007669"/>
    <property type="project" value="InterPro"/>
</dbReference>
<dbReference type="InterPro" id="IPR007224">
    <property type="entry name" value="TIF_Rrn11"/>
</dbReference>
<proteinExistence type="predicted"/>
<keyword evidence="3" id="KW-1185">Reference proteome</keyword>
<dbReference type="InParanoid" id="A0A0D0BDC9"/>
<evidence type="ECO:0000313" key="2">
    <source>
        <dbReference type="EMBL" id="KIK44257.1"/>
    </source>
</evidence>
<sequence>MTSNFEPEAPTFIFERAYNNDHQFLFAFPNQKKMPNARQIQLQRLYDIVNLCVQRDDLPRARRAWSILARCKEINWKAMWRLGITLLESDVRVTESNPHKIDFLRTMLLQLQEERERILAELVQHYILAGRYRDALDELEFYLPSFPYRDNAVLYVYAGLLCIFIAQPLESTGADEVDGATYDSNSLSRAQIFLEHAKALDPHNIVASEFLHKLHSMSQRPGPLSFASHDSEDETRTKGCQPSQPKRRRNKF</sequence>
<name>A0A0D0BDC9_9AGAM</name>
<dbReference type="GO" id="GO:0070860">
    <property type="term" value="C:RNA polymerase I core factor complex"/>
    <property type="evidence" value="ECO:0007669"/>
    <property type="project" value="TreeGrafter"/>
</dbReference>
<dbReference type="HOGENOM" id="CLU_081658_0_0_1"/>
<reference evidence="3" key="2">
    <citation type="submission" date="2015-01" db="EMBL/GenBank/DDBJ databases">
        <title>Evolutionary Origins and Diversification of the Mycorrhizal Mutualists.</title>
        <authorList>
            <consortium name="DOE Joint Genome Institute"/>
            <consortium name="Mycorrhizal Genomics Consortium"/>
            <person name="Kohler A."/>
            <person name="Kuo A."/>
            <person name="Nagy L.G."/>
            <person name="Floudas D."/>
            <person name="Copeland A."/>
            <person name="Barry K.W."/>
            <person name="Cichocki N."/>
            <person name="Veneault-Fourrey C."/>
            <person name="LaButti K."/>
            <person name="Lindquist E.A."/>
            <person name="Lipzen A."/>
            <person name="Lundell T."/>
            <person name="Morin E."/>
            <person name="Murat C."/>
            <person name="Riley R."/>
            <person name="Ohm R."/>
            <person name="Sun H."/>
            <person name="Tunlid A."/>
            <person name="Henrissat B."/>
            <person name="Grigoriev I.V."/>
            <person name="Hibbett D.S."/>
            <person name="Martin F."/>
        </authorList>
    </citation>
    <scope>NUCLEOTIDE SEQUENCE [LARGE SCALE GENOMIC DNA]</scope>
    <source>
        <strain evidence="3">UH-Slu-Lm8-n1</strain>
    </source>
</reference>
<accession>A0A0D0BDC9</accession>
<dbReference type="PANTHER" id="PTHR28244">
    <property type="entry name" value="RNA POLYMERASE I-SPECIFIC TRANSCRIPTION INITIATION FACTOR RRN11"/>
    <property type="match status" value="1"/>
</dbReference>
<protein>
    <recommendedName>
        <fullName evidence="4">ER membrane protein complex subunit 2</fullName>
    </recommendedName>
</protein>
<gene>
    <name evidence="2" type="ORF">CY34DRAFT_802868</name>
</gene>